<dbReference type="AlphaFoldDB" id="A0A7Z7JI05"/>
<accession>A0A7Z7JI05</accession>
<dbReference type="Proteomes" id="UP000257139">
    <property type="component" value="Unassembled WGS sequence"/>
</dbReference>
<evidence type="ECO:0000313" key="2">
    <source>
        <dbReference type="Proteomes" id="UP000257139"/>
    </source>
</evidence>
<sequence>MLITGDVLAFICRDTVDMRKSIDGLSYLVQPLLGQNPLSGHLFVFVSRDRSKVKILYWDRTGFALWYKRLERRRFPSPAALAQRGFSLAELNAWLEGIEIPALRPHRRVQATRVM</sequence>
<gene>
    <name evidence="1" type="ORF">CBM2594_U10299</name>
</gene>
<dbReference type="NCBIfam" id="NF033819">
    <property type="entry name" value="IS66_TnpB"/>
    <property type="match status" value="1"/>
</dbReference>
<proteinExistence type="predicted"/>
<organism evidence="1 2">
    <name type="scientific">Cupriavidus taiwanensis</name>
    <dbReference type="NCBI Taxonomy" id="164546"/>
    <lineage>
        <taxon>Bacteria</taxon>
        <taxon>Pseudomonadati</taxon>
        <taxon>Pseudomonadota</taxon>
        <taxon>Betaproteobacteria</taxon>
        <taxon>Burkholderiales</taxon>
        <taxon>Burkholderiaceae</taxon>
        <taxon>Cupriavidus</taxon>
    </lineage>
</organism>
<dbReference type="EMBL" id="OGUU01000045">
    <property type="protein sequence ID" value="SPC25798.1"/>
    <property type="molecule type" value="Genomic_DNA"/>
</dbReference>
<comment type="caution">
    <text evidence="1">The sequence shown here is derived from an EMBL/GenBank/DDBJ whole genome shotgun (WGS) entry which is preliminary data.</text>
</comment>
<dbReference type="PANTHER" id="PTHR36455:SF1">
    <property type="entry name" value="BLR8292 PROTEIN"/>
    <property type="match status" value="1"/>
</dbReference>
<dbReference type="Pfam" id="PF05717">
    <property type="entry name" value="TnpB_IS66"/>
    <property type="match status" value="1"/>
</dbReference>
<dbReference type="PANTHER" id="PTHR36455">
    <property type="match status" value="1"/>
</dbReference>
<dbReference type="InterPro" id="IPR008878">
    <property type="entry name" value="Transposase_IS66_Orf2"/>
</dbReference>
<name>A0A7Z7JI05_9BURK</name>
<evidence type="ECO:0000313" key="1">
    <source>
        <dbReference type="EMBL" id="SPC25798.1"/>
    </source>
</evidence>
<reference evidence="1 2" key="1">
    <citation type="submission" date="2018-01" db="EMBL/GenBank/DDBJ databases">
        <authorList>
            <person name="Clerissi C."/>
        </authorList>
    </citation>
    <scope>NUCLEOTIDE SEQUENCE [LARGE SCALE GENOMIC DNA]</scope>
    <source>
        <strain evidence="1">Cupriavidus taiwanensis STM 6021</strain>
    </source>
</reference>
<protein>
    <submittedName>
        <fullName evidence="1">Transposase</fullName>
    </submittedName>
</protein>
<dbReference type="RefSeq" id="WP_197717924.1">
    <property type="nucleotide sequence ID" value="NZ_OFSW01000032.1"/>
</dbReference>